<dbReference type="InterPro" id="IPR032818">
    <property type="entry name" value="DedA-like"/>
</dbReference>
<comment type="similarity">
    <text evidence="2 7">Belongs to the DedA family.</text>
</comment>
<keyword evidence="6 7" id="KW-0472">Membrane</keyword>
<dbReference type="AlphaFoldDB" id="A0A0A0IEX0"/>
<evidence type="ECO:0000256" key="5">
    <source>
        <dbReference type="ARBA" id="ARBA00022989"/>
    </source>
</evidence>
<feature type="transmembrane region" description="Helical" evidence="7">
    <location>
        <begin position="153"/>
        <end position="175"/>
    </location>
</feature>
<evidence type="ECO:0000259" key="8">
    <source>
        <dbReference type="Pfam" id="PF09335"/>
    </source>
</evidence>
<dbReference type="GO" id="GO:0005886">
    <property type="term" value="C:plasma membrane"/>
    <property type="evidence" value="ECO:0007669"/>
    <property type="project" value="UniProtKB-SubCell"/>
</dbReference>
<dbReference type="RefSeq" id="WP_039257266.1">
    <property type="nucleotide sequence ID" value="NZ_JDRY01000045.1"/>
</dbReference>
<gene>
    <name evidence="9" type="ORF">Z955_10350</name>
</gene>
<feature type="transmembrane region" description="Helical" evidence="7">
    <location>
        <begin position="26"/>
        <end position="48"/>
    </location>
</feature>
<keyword evidence="3 7" id="KW-1003">Cell membrane</keyword>
<evidence type="ECO:0000313" key="9">
    <source>
        <dbReference type="EMBL" id="KGM98816.1"/>
    </source>
</evidence>
<evidence type="ECO:0000256" key="3">
    <source>
        <dbReference type="ARBA" id="ARBA00022475"/>
    </source>
</evidence>
<comment type="caution">
    <text evidence="9">The sequence shown here is derived from an EMBL/GenBank/DDBJ whole genome shotgun (WGS) entry which is preliminary data.</text>
</comment>
<reference evidence="9 10" key="1">
    <citation type="submission" date="2014-01" db="EMBL/GenBank/DDBJ databases">
        <title>Plasmidome dynamics in the species complex Clostridium novyi sensu lato converts strains of independent lineages into distinctly different pathogens.</title>
        <authorList>
            <person name="Skarin H."/>
            <person name="Segerman B."/>
        </authorList>
    </citation>
    <scope>NUCLEOTIDE SEQUENCE [LARGE SCALE GENOMIC DNA]</scope>
    <source>
        <strain evidence="9 10">DC5</strain>
    </source>
</reference>
<accession>A0A0A0IEX0</accession>
<keyword evidence="5 7" id="KW-1133">Transmembrane helix</keyword>
<comment type="subcellular location">
    <subcellularLocation>
        <location evidence="1 7">Cell membrane</location>
        <topology evidence="1 7">Multi-pass membrane protein</topology>
    </subcellularLocation>
</comment>
<dbReference type="PANTHER" id="PTHR30353">
    <property type="entry name" value="INNER MEMBRANE PROTEIN DEDA-RELATED"/>
    <property type="match status" value="1"/>
</dbReference>
<sequence length="211" mass="23874">MDINLFLYFITHFEKYLYIIVDQYGAITYMIIFFIVFCEAGFIILAFLPGDSLLFITGTLACIKILNISILLPILMISVILGDIINYYIGKFLGKRILEMKKNVFFKKDYIKKAHKFYDKNGKVSIVLGRFIPIVRGFVAFVAGIVSMDFNKFISYSIVGGSLRVGIFLFSGYYLGTFEIVKNNLEIIIGIVILVSTVPGILGIMKKGLYS</sequence>
<evidence type="ECO:0000256" key="6">
    <source>
        <dbReference type="ARBA" id="ARBA00023136"/>
    </source>
</evidence>
<organism evidence="9 10">
    <name type="scientific">Clostridium botulinum C/D str. DC5</name>
    <dbReference type="NCBI Taxonomy" id="1443128"/>
    <lineage>
        <taxon>Bacteria</taxon>
        <taxon>Bacillati</taxon>
        <taxon>Bacillota</taxon>
        <taxon>Clostridia</taxon>
        <taxon>Eubacteriales</taxon>
        <taxon>Clostridiaceae</taxon>
        <taxon>Clostridium</taxon>
    </lineage>
</organism>
<evidence type="ECO:0000256" key="7">
    <source>
        <dbReference type="RuleBase" id="RU367016"/>
    </source>
</evidence>
<feature type="transmembrane region" description="Helical" evidence="7">
    <location>
        <begin position="68"/>
        <end position="89"/>
    </location>
</feature>
<feature type="transmembrane region" description="Helical" evidence="7">
    <location>
        <begin position="127"/>
        <end position="146"/>
    </location>
</feature>
<evidence type="ECO:0000256" key="4">
    <source>
        <dbReference type="ARBA" id="ARBA00022692"/>
    </source>
</evidence>
<keyword evidence="4 7" id="KW-0812">Transmembrane</keyword>
<dbReference type="EMBL" id="JDRY01000045">
    <property type="protein sequence ID" value="KGM98816.1"/>
    <property type="molecule type" value="Genomic_DNA"/>
</dbReference>
<dbReference type="InterPro" id="IPR032816">
    <property type="entry name" value="VTT_dom"/>
</dbReference>
<evidence type="ECO:0000313" key="10">
    <source>
        <dbReference type="Proteomes" id="UP000030014"/>
    </source>
</evidence>
<dbReference type="PANTHER" id="PTHR30353:SF0">
    <property type="entry name" value="TRANSMEMBRANE PROTEIN"/>
    <property type="match status" value="1"/>
</dbReference>
<feature type="domain" description="VTT" evidence="8">
    <location>
        <begin position="48"/>
        <end position="173"/>
    </location>
</feature>
<protein>
    <recommendedName>
        <fullName evidence="8">VTT domain-containing protein</fullName>
    </recommendedName>
</protein>
<proteinExistence type="inferred from homology"/>
<evidence type="ECO:0000256" key="2">
    <source>
        <dbReference type="ARBA" id="ARBA00010792"/>
    </source>
</evidence>
<name>A0A0A0IEX0_CLOBO</name>
<dbReference type="Pfam" id="PF09335">
    <property type="entry name" value="VTT_dom"/>
    <property type="match status" value="1"/>
</dbReference>
<dbReference type="Proteomes" id="UP000030014">
    <property type="component" value="Unassembled WGS sequence"/>
</dbReference>
<evidence type="ECO:0000256" key="1">
    <source>
        <dbReference type="ARBA" id="ARBA00004651"/>
    </source>
</evidence>
<feature type="transmembrane region" description="Helical" evidence="7">
    <location>
        <begin position="187"/>
        <end position="205"/>
    </location>
</feature>